<accession>A0A9Q3VPU9</accession>
<dbReference type="InterPro" id="IPR028994">
    <property type="entry name" value="Integrin_alpha_N"/>
</dbReference>
<dbReference type="Proteomes" id="UP001108029">
    <property type="component" value="Unassembled WGS sequence"/>
</dbReference>
<evidence type="ECO:0000256" key="3">
    <source>
        <dbReference type="SAM" id="SignalP"/>
    </source>
</evidence>
<dbReference type="SUPFAM" id="SSF69318">
    <property type="entry name" value="Integrin alpha N-terminal domain"/>
    <property type="match status" value="1"/>
</dbReference>
<feature type="compositionally biased region" description="Low complexity" evidence="2">
    <location>
        <begin position="28"/>
        <end position="48"/>
    </location>
</feature>
<keyword evidence="5" id="KW-1185">Reference proteome</keyword>
<dbReference type="PANTHER" id="PTHR44103:SF1">
    <property type="entry name" value="PROPROTEIN CONVERTASE P"/>
    <property type="match status" value="1"/>
</dbReference>
<dbReference type="RefSeq" id="WP_232649335.1">
    <property type="nucleotide sequence ID" value="NZ_JAJSBI010000007.1"/>
</dbReference>
<dbReference type="AlphaFoldDB" id="A0A9Q3VPU9"/>
<dbReference type="Gene3D" id="2.40.10.10">
    <property type="entry name" value="Trypsin-like serine proteases"/>
    <property type="match status" value="2"/>
</dbReference>
<dbReference type="Pfam" id="PF13517">
    <property type="entry name" value="FG-GAP_3"/>
    <property type="match status" value="1"/>
</dbReference>
<feature type="chain" id="PRO_5040223397" evidence="3">
    <location>
        <begin position="32"/>
        <end position="614"/>
    </location>
</feature>
<dbReference type="SUPFAM" id="SSF50494">
    <property type="entry name" value="Trypsin-like serine proteases"/>
    <property type="match status" value="1"/>
</dbReference>
<proteinExistence type="predicted"/>
<dbReference type="EMBL" id="JAJSBI010000007">
    <property type="protein sequence ID" value="MCD9875213.1"/>
    <property type="molecule type" value="Genomic_DNA"/>
</dbReference>
<dbReference type="InterPro" id="IPR009003">
    <property type="entry name" value="Peptidase_S1_PA"/>
</dbReference>
<evidence type="ECO:0000313" key="5">
    <source>
        <dbReference type="Proteomes" id="UP001108029"/>
    </source>
</evidence>
<sequence length="614" mass="65194">MHIPSLRGTFVTRAATVASAVVLAAASPASAHSPSPDATTSTAPAAHGTGPGGAWTSAQAEKFWTPERMARATPDSPRGEAPAGRKAESAVRGAAAAKNGSYFAGVPTVGTFFHYVTDPATDKLTARFCSASVVDSPQGNVILTAAHCSGGSKGMFVPRYNGAAGNPAPYGRFAVQRWVRDARWYQAAGHPTRDAYSDFDYAFARVAANQRGQSVQKAVGAGLKLGQVNGQYKQNVTVIGYPGSHNPKNQPFICAGVTTRQLPGYHQMRMDCGGFYGGTSGSPWITGLNRTTGAGTVIGDLGGYYGGGLENNSDRISFAATYDQRAFEIYDAAAKNTTPTQYPRGYSMYPTGGGLWQQAMKTASGDYTGDGRTDMIVIWSDGEVTLYTGDGNGGFSGEHRIAKSSTWTHARTVAAGDFNADSDSDLMVVWSDGEVTLYTGDGNGGFAKETQMAKPGSTWKNAIQITAGRYSDNQWTDDVMVRWIDGETTLYTDVDARGFLNEHQLRPPNETWRNATLLAAGNFTGGADWDVVVRWSDGELALYRDSSASGVGTEIKLKSSNTLWTHATVMTAGAYTSGDPDDLLVRWSDGETTLYTDTTTTLGSEHMLVPPKAG</sequence>
<evidence type="ECO:0000256" key="2">
    <source>
        <dbReference type="SAM" id="MobiDB-lite"/>
    </source>
</evidence>
<protein>
    <submittedName>
        <fullName evidence="4">FG-GAP-like repeat-containing protein</fullName>
    </submittedName>
</protein>
<feature type="region of interest" description="Disordered" evidence="2">
    <location>
        <begin position="28"/>
        <end position="56"/>
    </location>
</feature>
<organism evidence="4 5">
    <name type="scientific">Streptomyces guryensis</name>
    <dbReference type="NCBI Taxonomy" id="2886947"/>
    <lineage>
        <taxon>Bacteria</taxon>
        <taxon>Bacillati</taxon>
        <taxon>Actinomycetota</taxon>
        <taxon>Actinomycetes</taxon>
        <taxon>Kitasatosporales</taxon>
        <taxon>Streptomycetaceae</taxon>
        <taxon>Streptomyces</taxon>
    </lineage>
</organism>
<dbReference type="InterPro" id="IPR043504">
    <property type="entry name" value="Peptidase_S1_PA_chymotrypsin"/>
</dbReference>
<comment type="caution">
    <text evidence="4">The sequence shown here is derived from an EMBL/GenBank/DDBJ whole genome shotgun (WGS) entry which is preliminary data.</text>
</comment>
<gene>
    <name evidence="4" type="ORF">LJ657_16340</name>
</gene>
<reference evidence="4" key="1">
    <citation type="submission" date="2021-12" db="EMBL/GenBank/DDBJ databases">
        <authorList>
            <person name="Lee J.-H."/>
            <person name="Kim S.-B."/>
        </authorList>
    </citation>
    <scope>NUCLEOTIDE SEQUENCE</scope>
    <source>
        <strain evidence="4">NR30</strain>
    </source>
</reference>
<name>A0A9Q3VPU9_9ACTN</name>
<evidence type="ECO:0000313" key="4">
    <source>
        <dbReference type="EMBL" id="MCD9875213.1"/>
    </source>
</evidence>
<dbReference type="Gene3D" id="2.40.128.340">
    <property type="match status" value="1"/>
</dbReference>
<dbReference type="PANTHER" id="PTHR44103">
    <property type="entry name" value="PROPROTEIN CONVERTASE P"/>
    <property type="match status" value="1"/>
</dbReference>
<dbReference type="InterPro" id="IPR013517">
    <property type="entry name" value="FG-GAP"/>
</dbReference>
<feature type="signal peptide" evidence="3">
    <location>
        <begin position="1"/>
        <end position="31"/>
    </location>
</feature>
<keyword evidence="1 3" id="KW-0732">Signal</keyword>
<evidence type="ECO:0000256" key="1">
    <source>
        <dbReference type="ARBA" id="ARBA00022729"/>
    </source>
</evidence>